<feature type="transmembrane region" description="Helical" evidence="2">
    <location>
        <begin position="399"/>
        <end position="419"/>
    </location>
</feature>
<sequence length="494" mass="53123">MARNSHCGEGVSGLARIARLRDRTSHERARGPLAGPIRPLPALDGESPVPADTSSQRGIGGQVVAFVTSFAVLHAVNAVISMSFNIVQFFVLARVLEPSRFSEVILLTAISFYVLPLSQAVGRANFVALRKSSEAGGMDRAANEASVVLYVHGTLMLLLACAVPLIVGSGHPREAVESVLYVAVCLANNLWYYDIQPTIWALDLGKRFERVSMIRRLVMFGALPLLWITGSFFSFLVVMAAATVAFMFVLPRALPRASRPFRFRPRLGRMRWPDARAYLGLFWPALLSSLTELVVLNSPYALFAAAFGTGPALVAYDTVMKLTRLAMTVARNLSESALPRLSRMFFSGDRAALGRLLGLLFGVCIAEGVAIAAILIAAGPFVFRMLLGPNDVIPPGTQYVAACVVLTGCIYQPATYFLAFNGARDLIQKMTLVASFGLAVFSGLVLSGALGLEAALWCYAAYFAVVAALSVGFSLRLVQRMGGFEAPMRQGAAS</sequence>
<gene>
    <name evidence="3" type="ORF">SAMN05192565_103238</name>
</gene>
<feature type="transmembrane region" description="Helical" evidence="2">
    <location>
        <begin position="147"/>
        <end position="169"/>
    </location>
</feature>
<keyword evidence="2" id="KW-1133">Transmembrane helix</keyword>
<proteinExistence type="predicted"/>
<feature type="transmembrane region" description="Helical" evidence="2">
    <location>
        <begin position="63"/>
        <end position="84"/>
    </location>
</feature>
<reference evidence="4" key="1">
    <citation type="submission" date="2016-10" db="EMBL/GenBank/DDBJ databases">
        <authorList>
            <person name="Varghese N."/>
            <person name="Submissions S."/>
        </authorList>
    </citation>
    <scope>NUCLEOTIDE SEQUENCE [LARGE SCALE GENOMIC DNA]</scope>
    <source>
        <strain evidence="4">Gh-105</strain>
    </source>
</reference>
<protein>
    <submittedName>
        <fullName evidence="3">Membrane protein involved in the export of O-antigen and teichoic acid</fullName>
    </submittedName>
</protein>
<organism evidence="3 4">
    <name type="scientific">Methylobacterium gossipiicola</name>
    <dbReference type="NCBI Taxonomy" id="582675"/>
    <lineage>
        <taxon>Bacteria</taxon>
        <taxon>Pseudomonadati</taxon>
        <taxon>Pseudomonadota</taxon>
        <taxon>Alphaproteobacteria</taxon>
        <taxon>Hyphomicrobiales</taxon>
        <taxon>Methylobacteriaceae</taxon>
        <taxon>Methylobacterium</taxon>
    </lineage>
</organism>
<feature type="transmembrane region" description="Helical" evidence="2">
    <location>
        <begin position="431"/>
        <end position="450"/>
    </location>
</feature>
<accession>A0A1I2RXR5</accession>
<evidence type="ECO:0000256" key="2">
    <source>
        <dbReference type="SAM" id="Phobius"/>
    </source>
</evidence>
<evidence type="ECO:0000256" key="1">
    <source>
        <dbReference type="SAM" id="MobiDB-lite"/>
    </source>
</evidence>
<keyword evidence="2" id="KW-0812">Transmembrane</keyword>
<keyword evidence="2" id="KW-0472">Membrane</keyword>
<dbReference type="EMBL" id="FOPM01000003">
    <property type="protein sequence ID" value="SFG45358.1"/>
    <property type="molecule type" value="Genomic_DNA"/>
</dbReference>
<name>A0A1I2RXR5_9HYPH</name>
<feature type="region of interest" description="Disordered" evidence="1">
    <location>
        <begin position="22"/>
        <end position="56"/>
    </location>
</feature>
<dbReference type="Proteomes" id="UP000199229">
    <property type="component" value="Unassembled WGS sequence"/>
</dbReference>
<feature type="transmembrane region" description="Helical" evidence="2">
    <location>
        <begin position="456"/>
        <end position="478"/>
    </location>
</feature>
<feature type="transmembrane region" description="Helical" evidence="2">
    <location>
        <begin position="352"/>
        <end position="379"/>
    </location>
</feature>
<dbReference type="STRING" id="582675.SAMN05192565_103238"/>
<feature type="transmembrane region" description="Helical" evidence="2">
    <location>
        <begin position="175"/>
        <end position="193"/>
    </location>
</feature>
<evidence type="ECO:0000313" key="4">
    <source>
        <dbReference type="Proteomes" id="UP000199229"/>
    </source>
</evidence>
<keyword evidence="4" id="KW-1185">Reference proteome</keyword>
<feature type="transmembrane region" description="Helical" evidence="2">
    <location>
        <begin position="104"/>
        <end position="126"/>
    </location>
</feature>
<evidence type="ECO:0000313" key="3">
    <source>
        <dbReference type="EMBL" id="SFG45358.1"/>
    </source>
</evidence>
<dbReference type="AlphaFoldDB" id="A0A1I2RXR5"/>
<feature type="transmembrane region" description="Helical" evidence="2">
    <location>
        <begin position="300"/>
        <end position="319"/>
    </location>
</feature>